<sequence length="454" mass="48493">MELDMTRGRPAGLIFRFVLPIVAGNVLQQFYNMVDAIIVGRFVGSQALAAVGATSTIVFLIIGFMTGMTSGFSVITSQRFGAGDIRGMKRSVGNGAVLSILITIFLTIVSTAGMRGLLTLMNTPADIFEDAHRYIWIICAGLWANVLYNLLASFLRSVGNSKVPLYFLALSAACNVVLDLLFVICFKMGVAGAAWATVISQGVSGILCLLYIGKAVPLLHPERDQWRINSVDTRTQISIGIPMALQFSITAAGTIIMQSALNLFGSTAVAAYTAAGKLQSVASQPLASMGQALATYAGQNSGKGDWGRIRQGVRAAVAMSTAYAVIGGIILVLAAPFGVRLFVSENLDQIMGYAQTYINICVLFFIPLGLIFIFRNILQGCGYGFLPMMGGVVELASRLVAAVIAVRLNSYVGVCMCDASAWLTAGLFLLGAYWYTMQGIIRKENLKTMRSVNG</sequence>
<feature type="transmembrane region" description="Helical" evidence="7">
    <location>
        <begin position="385"/>
        <end position="405"/>
    </location>
</feature>
<evidence type="ECO:0000256" key="2">
    <source>
        <dbReference type="ARBA" id="ARBA00022448"/>
    </source>
</evidence>
<dbReference type="PIRSF" id="PIRSF006603">
    <property type="entry name" value="DinF"/>
    <property type="match status" value="1"/>
</dbReference>
<dbReference type="PANTHER" id="PTHR43549">
    <property type="entry name" value="MULTIDRUG RESISTANCE PROTEIN YPNP-RELATED"/>
    <property type="match status" value="1"/>
</dbReference>
<dbReference type="PANTHER" id="PTHR43549:SF3">
    <property type="entry name" value="MULTIDRUG RESISTANCE PROTEIN YPNP-RELATED"/>
    <property type="match status" value="1"/>
</dbReference>
<reference evidence="8" key="2">
    <citation type="journal article" date="2021" name="PeerJ">
        <title>Extensive microbial diversity within the chicken gut microbiome revealed by metagenomics and culture.</title>
        <authorList>
            <person name="Gilroy R."/>
            <person name="Ravi A."/>
            <person name="Getino M."/>
            <person name="Pursley I."/>
            <person name="Horton D.L."/>
            <person name="Alikhan N.F."/>
            <person name="Baker D."/>
            <person name="Gharbi K."/>
            <person name="Hall N."/>
            <person name="Watson M."/>
            <person name="Adriaenssens E.M."/>
            <person name="Foster-Nyarko E."/>
            <person name="Jarju S."/>
            <person name="Secka A."/>
            <person name="Antonio M."/>
            <person name="Oren A."/>
            <person name="Chaudhuri R.R."/>
            <person name="La Ragione R."/>
            <person name="Hildebrand F."/>
            <person name="Pallen M.J."/>
        </authorList>
    </citation>
    <scope>NUCLEOTIDE SEQUENCE</scope>
    <source>
        <strain evidence="8">CHK123-3438</strain>
    </source>
</reference>
<feature type="transmembrane region" description="Helical" evidence="7">
    <location>
        <begin position="190"/>
        <end position="213"/>
    </location>
</feature>
<keyword evidence="2" id="KW-0813">Transport</keyword>
<feature type="transmembrane region" description="Helical" evidence="7">
    <location>
        <begin position="12"/>
        <end position="31"/>
    </location>
</feature>
<dbReference type="InterPro" id="IPR048279">
    <property type="entry name" value="MdtK-like"/>
</dbReference>
<dbReference type="Proteomes" id="UP000886860">
    <property type="component" value="Unassembled WGS sequence"/>
</dbReference>
<keyword evidence="6 7" id="KW-0472">Membrane</keyword>
<evidence type="ECO:0000256" key="1">
    <source>
        <dbReference type="ARBA" id="ARBA00004651"/>
    </source>
</evidence>
<evidence type="ECO:0000256" key="5">
    <source>
        <dbReference type="ARBA" id="ARBA00022989"/>
    </source>
</evidence>
<dbReference type="GO" id="GO:0005886">
    <property type="term" value="C:plasma membrane"/>
    <property type="evidence" value="ECO:0007669"/>
    <property type="project" value="UniProtKB-SubCell"/>
</dbReference>
<feature type="transmembrane region" description="Helical" evidence="7">
    <location>
        <begin position="51"/>
        <end position="75"/>
    </location>
</feature>
<dbReference type="Pfam" id="PF01554">
    <property type="entry name" value="MatE"/>
    <property type="match status" value="2"/>
</dbReference>
<feature type="transmembrane region" description="Helical" evidence="7">
    <location>
        <begin position="134"/>
        <end position="151"/>
    </location>
</feature>
<dbReference type="EMBL" id="DVKS01000045">
    <property type="protein sequence ID" value="HIT40979.1"/>
    <property type="molecule type" value="Genomic_DNA"/>
</dbReference>
<evidence type="ECO:0000313" key="8">
    <source>
        <dbReference type="EMBL" id="HIT40979.1"/>
    </source>
</evidence>
<keyword evidence="3" id="KW-1003">Cell membrane</keyword>
<organism evidence="8 9">
    <name type="scientific">Candidatus Caccovicinus merdipullorum</name>
    <dbReference type="NCBI Taxonomy" id="2840724"/>
    <lineage>
        <taxon>Bacteria</taxon>
        <taxon>Bacillati</taxon>
        <taxon>Bacillota</taxon>
        <taxon>Clostridia</taxon>
        <taxon>Eubacteriales</taxon>
        <taxon>Candidatus Caccovicinus</taxon>
    </lineage>
</organism>
<dbReference type="AlphaFoldDB" id="A0A9D1GIP8"/>
<name>A0A9D1GIP8_9FIRM</name>
<comment type="subcellular location">
    <subcellularLocation>
        <location evidence="1">Cell membrane</location>
        <topology evidence="1">Multi-pass membrane protein</topology>
    </subcellularLocation>
</comment>
<proteinExistence type="predicted"/>
<reference evidence="8" key="1">
    <citation type="submission" date="2020-10" db="EMBL/GenBank/DDBJ databases">
        <authorList>
            <person name="Gilroy R."/>
        </authorList>
    </citation>
    <scope>NUCLEOTIDE SEQUENCE</scope>
    <source>
        <strain evidence="8">CHK123-3438</strain>
    </source>
</reference>
<protein>
    <submittedName>
        <fullName evidence="8">MATE family efflux transporter</fullName>
    </submittedName>
</protein>
<dbReference type="InterPro" id="IPR052031">
    <property type="entry name" value="Membrane_Transporter-Flippase"/>
</dbReference>
<evidence type="ECO:0000256" key="6">
    <source>
        <dbReference type="ARBA" id="ARBA00023136"/>
    </source>
</evidence>
<evidence type="ECO:0000256" key="7">
    <source>
        <dbReference type="SAM" id="Phobius"/>
    </source>
</evidence>
<gene>
    <name evidence="8" type="ORF">IAB60_02580</name>
</gene>
<feature type="transmembrane region" description="Helical" evidence="7">
    <location>
        <begin position="163"/>
        <end position="184"/>
    </location>
</feature>
<accession>A0A9D1GIP8</accession>
<feature type="transmembrane region" description="Helical" evidence="7">
    <location>
        <begin position="96"/>
        <end position="114"/>
    </location>
</feature>
<dbReference type="CDD" id="cd13138">
    <property type="entry name" value="MATE_yoeA_like"/>
    <property type="match status" value="1"/>
</dbReference>
<evidence type="ECO:0000256" key="4">
    <source>
        <dbReference type="ARBA" id="ARBA00022692"/>
    </source>
</evidence>
<dbReference type="GO" id="GO:0042910">
    <property type="term" value="F:xenobiotic transmembrane transporter activity"/>
    <property type="evidence" value="ECO:0007669"/>
    <property type="project" value="InterPro"/>
</dbReference>
<dbReference type="GO" id="GO:0015297">
    <property type="term" value="F:antiporter activity"/>
    <property type="evidence" value="ECO:0007669"/>
    <property type="project" value="InterPro"/>
</dbReference>
<keyword evidence="4 7" id="KW-0812">Transmembrane</keyword>
<evidence type="ECO:0000313" key="9">
    <source>
        <dbReference type="Proteomes" id="UP000886860"/>
    </source>
</evidence>
<comment type="caution">
    <text evidence="8">The sequence shown here is derived from an EMBL/GenBank/DDBJ whole genome shotgun (WGS) entry which is preliminary data.</text>
</comment>
<feature type="transmembrane region" description="Helical" evidence="7">
    <location>
        <begin position="411"/>
        <end position="435"/>
    </location>
</feature>
<feature type="transmembrane region" description="Helical" evidence="7">
    <location>
        <begin position="357"/>
        <end position="378"/>
    </location>
</feature>
<dbReference type="NCBIfam" id="TIGR00797">
    <property type="entry name" value="matE"/>
    <property type="match status" value="1"/>
</dbReference>
<keyword evidence="5 7" id="KW-1133">Transmembrane helix</keyword>
<evidence type="ECO:0000256" key="3">
    <source>
        <dbReference type="ARBA" id="ARBA00022475"/>
    </source>
</evidence>
<feature type="transmembrane region" description="Helical" evidence="7">
    <location>
        <begin position="315"/>
        <end position="337"/>
    </location>
</feature>
<dbReference type="InterPro" id="IPR002528">
    <property type="entry name" value="MATE_fam"/>
</dbReference>